<dbReference type="PANTHER" id="PTHR46014:SF1">
    <property type="entry name" value="TETRATRICOPEPTIDE REPEAT PROTEIN 1"/>
    <property type="match status" value="1"/>
</dbReference>
<reference evidence="2 3" key="1">
    <citation type="submission" date="2019-01" db="EMBL/GenBank/DDBJ databases">
        <title>A draft genome assembly of the solar-powered sea slug Elysia chlorotica.</title>
        <authorList>
            <person name="Cai H."/>
            <person name="Li Q."/>
            <person name="Fang X."/>
            <person name="Li J."/>
            <person name="Curtis N.E."/>
            <person name="Altenburger A."/>
            <person name="Shibata T."/>
            <person name="Feng M."/>
            <person name="Maeda T."/>
            <person name="Schwartz J.A."/>
            <person name="Shigenobu S."/>
            <person name="Lundholm N."/>
            <person name="Nishiyama T."/>
            <person name="Yang H."/>
            <person name="Hasebe M."/>
            <person name="Li S."/>
            <person name="Pierce S.K."/>
            <person name="Wang J."/>
        </authorList>
    </citation>
    <scope>NUCLEOTIDE SEQUENCE [LARGE SCALE GENOMIC DNA]</scope>
    <source>
        <strain evidence="2">EC2010</strain>
        <tissue evidence="2">Whole organism of an adult</tissue>
    </source>
</reference>
<protein>
    <submittedName>
        <fullName evidence="2">Uncharacterized protein</fullName>
    </submittedName>
</protein>
<comment type="caution">
    <text evidence="2">The sequence shown here is derived from an EMBL/GenBank/DDBJ whole genome shotgun (WGS) entry which is preliminary data.</text>
</comment>
<evidence type="ECO:0000313" key="2">
    <source>
        <dbReference type="EMBL" id="RUS88135.1"/>
    </source>
</evidence>
<feature type="non-terminal residue" evidence="2">
    <location>
        <position position="784"/>
    </location>
</feature>
<dbReference type="STRING" id="188477.A0A3S1BP09"/>
<feature type="compositionally biased region" description="Polar residues" evidence="1">
    <location>
        <begin position="447"/>
        <end position="456"/>
    </location>
</feature>
<name>A0A3S1BP09_ELYCH</name>
<evidence type="ECO:0000313" key="3">
    <source>
        <dbReference type="Proteomes" id="UP000271974"/>
    </source>
</evidence>
<sequence length="784" mass="87182">MTTLSVEGEVPSFLDLAWECLSCMDYDCTDRQNNTPLHAFVKAPNCATSKKAEIVLKSLLAKGCLSQERDLRGKMPHEYLPASHQFHKTLLSATQSPGEGVVHRLEEIRKRSNEALVANNFIAALDGYTMALKIAEKFPRSLKEEKAILYSNMAAVHLKKEEPKEALAATEKSLRNNAGFVKSYLRQGQAYSKLKKYAEACKSFMQGFDATSNQQEEIKFCIEAVLQVSKLSGESARPILVDLRPKLVSVWSEVLAQLTREGNWSEVNTLLSGPPKFSDDLGVMAGYLCRTAELKTICNLSPRVKFDVGRLMLILLERQADFASLAVSEKDTPFHALTRLSMHNVLTWDDFGCICDLLKSGNLFPIETVCPDGEGRSLLHAVCLESLTLPESDHVAMSFTLLLSIREQLGWSLDPNSRDKYGKRPVDYCKPGSRMHSFVTLVSNDYASQQPSSSKTKPASEKGSKGGASKKSSSSYSSAQSTSSILKWEDLKVQGNKAYSNLKYEQALKLYTQAISTFERDLRDAGQDLKSLPDSTSHDLAVLYGNCAECHCHLGNSQAFFENARQNVNYDGLWFKGHYRIGRACLLLDEPQLALQAFVNSYKYLPAERDRGIQTSILECLVDAAFHLKAQKKQAGDWDVAALLKSLPRIPGEVRTSLALQFIRKGTFEFWKKAEFAFGLPSTSGSAKYQESSLGIFCQKELLSRQGWICSLILQIANLKDLLPTLKFHPRDRYLHAALTLIVATGSSPAKHPDTIALLKVVIDFAKARKELDQQDMDGNTGLH</sequence>
<evidence type="ECO:0000256" key="1">
    <source>
        <dbReference type="SAM" id="MobiDB-lite"/>
    </source>
</evidence>
<dbReference type="OrthoDB" id="199930at2759"/>
<dbReference type="SMART" id="SM00028">
    <property type="entry name" value="TPR"/>
    <property type="match status" value="4"/>
</dbReference>
<dbReference type="EMBL" id="RQTK01000092">
    <property type="protein sequence ID" value="RUS88135.1"/>
    <property type="molecule type" value="Genomic_DNA"/>
</dbReference>
<dbReference type="Gene3D" id="1.25.40.10">
    <property type="entry name" value="Tetratricopeptide repeat domain"/>
    <property type="match status" value="2"/>
</dbReference>
<accession>A0A3S1BP09</accession>
<dbReference type="Proteomes" id="UP000271974">
    <property type="component" value="Unassembled WGS sequence"/>
</dbReference>
<proteinExistence type="predicted"/>
<dbReference type="AlphaFoldDB" id="A0A3S1BP09"/>
<dbReference type="InterPro" id="IPR019734">
    <property type="entry name" value="TPR_rpt"/>
</dbReference>
<dbReference type="InterPro" id="IPR011990">
    <property type="entry name" value="TPR-like_helical_dom_sf"/>
</dbReference>
<dbReference type="PANTHER" id="PTHR46014">
    <property type="entry name" value="TETRATRICOPEPTIDE REPEAT PROTEIN 1"/>
    <property type="match status" value="1"/>
</dbReference>
<feature type="compositionally biased region" description="Low complexity" evidence="1">
    <location>
        <begin position="467"/>
        <end position="477"/>
    </location>
</feature>
<organism evidence="2 3">
    <name type="scientific">Elysia chlorotica</name>
    <name type="common">Eastern emerald elysia</name>
    <name type="synonym">Sea slug</name>
    <dbReference type="NCBI Taxonomy" id="188477"/>
    <lineage>
        <taxon>Eukaryota</taxon>
        <taxon>Metazoa</taxon>
        <taxon>Spiralia</taxon>
        <taxon>Lophotrochozoa</taxon>
        <taxon>Mollusca</taxon>
        <taxon>Gastropoda</taxon>
        <taxon>Heterobranchia</taxon>
        <taxon>Euthyneura</taxon>
        <taxon>Panpulmonata</taxon>
        <taxon>Sacoglossa</taxon>
        <taxon>Placobranchoidea</taxon>
        <taxon>Plakobranchidae</taxon>
        <taxon>Elysia</taxon>
    </lineage>
</organism>
<dbReference type="InterPro" id="IPR052769">
    <property type="entry name" value="TPR_domain_protein"/>
</dbReference>
<keyword evidence="3" id="KW-1185">Reference proteome</keyword>
<dbReference type="SUPFAM" id="SSF48452">
    <property type="entry name" value="TPR-like"/>
    <property type="match status" value="2"/>
</dbReference>
<gene>
    <name evidence="2" type="ORF">EGW08_004097</name>
</gene>
<feature type="region of interest" description="Disordered" evidence="1">
    <location>
        <begin position="447"/>
        <end position="477"/>
    </location>
</feature>